<feature type="domain" description="Hemerythrin-like" evidence="5">
    <location>
        <begin position="11"/>
        <end position="126"/>
    </location>
</feature>
<dbReference type="PROSITE" id="PS00550">
    <property type="entry name" value="HEMERYTHRINS"/>
    <property type="match status" value="1"/>
</dbReference>
<dbReference type="InterPro" id="IPR012827">
    <property type="entry name" value="Hemerythrin_metal-bd"/>
</dbReference>
<evidence type="ECO:0000313" key="6">
    <source>
        <dbReference type="EMBL" id="OAN63676.1"/>
    </source>
</evidence>
<dbReference type="InterPro" id="IPR035938">
    <property type="entry name" value="Hemerythrin-like_sf"/>
</dbReference>
<dbReference type="Gene3D" id="1.20.120.50">
    <property type="entry name" value="Hemerythrin-like"/>
    <property type="match status" value="1"/>
</dbReference>
<keyword evidence="3" id="KW-0479">Metal-binding</keyword>
<reference evidence="6 7" key="1">
    <citation type="submission" date="2016-04" db="EMBL/GenBank/DDBJ databases">
        <title>Draft genome sequence of freshwater magnetotactic bacteria Magnetospirillum marisnigri SP-1 and Magnetospirillum moscoviense BB-1.</title>
        <authorList>
            <person name="Koziaeva V."/>
            <person name="Dziuba M.V."/>
            <person name="Ivanov T.M."/>
            <person name="Kuznetsov B."/>
            <person name="Grouzdev D.S."/>
        </authorList>
    </citation>
    <scope>NUCLEOTIDE SEQUENCE [LARGE SCALE GENOMIC DNA]</scope>
    <source>
        <strain evidence="6 7">BB-1</strain>
    </source>
</reference>
<dbReference type="InterPro" id="IPR016131">
    <property type="entry name" value="Haemerythrin_Fe_BS"/>
</dbReference>
<organism evidence="6 7">
    <name type="scientific">Magnetospirillum moscoviense</name>
    <dbReference type="NCBI Taxonomy" id="1437059"/>
    <lineage>
        <taxon>Bacteria</taxon>
        <taxon>Pseudomonadati</taxon>
        <taxon>Pseudomonadota</taxon>
        <taxon>Alphaproteobacteria</taxon>
        <taxon>Rhodospirillales</taxon>
        <taxon>Rhodospirillaceae</taxon>
        <taxon>Magnetospirillum</taxon>
    </lineage>
</organism>
<dbReference type="SUPFAM" id="SSF47188">
    <property type="entry name" value="Hemerythrin-like"/>
    <property type="match status" value="1"/>
</dbReference>
<dbReference type="PANTHER" id="PTHR37164">
    <property type="entry name" value="BACTERIOHEMERYTHRIN"/>
    <property type="match status" value="1"/>
</dbReference>
<keyword evidence="2" id="KW-0813">Transport</keyword>
<keyword evidence="2" id="KW-0561">Oxygen transport</keyword>
<keyword evidence="4" id="KW-0408">Iron</keyword>
<protein>
    <submittedName>
        <fullName evidence="6">Hemerythrin</fullName>
    </submittedName>
</protein>
<dbReference type="OrthoDB" id="5296936at2"/>
<evidence type="ECO:0000256" key="2">
    <source>
        <dbReference type="ARBA" id="ARBA00022621"/>
    </source>
</evidence>
<dbReference type="InterPro" id="IPR050669">
    <property type="entry name" value="Hemerythrin"/>
</dbReference>
<accession>A0A178N1I2</accession>
<evidence type="ECO:0000256" key="1">
    <source>
        <dbReference type="ARBA" id="ARBA00010587"/>
    </source>
</evidence>
<evidence type="ECO:0000256" key="3">
    <source>
        <dbReference type="ARBA" id="ARBA00022723"/>
    </source>
</evidence>
<dbReference type="EMBL" id="LWQU01000038">
    <property type="protein sequence ID" value="OAN63676.1"/>
    <property type="molecule type" value="Genomic_DNA"/>
</dbReference>
<dbReference type="NCBIfam" id="NF033749">
    <property type="entry name" value="bact_hemeryth"/>
    <property type="match status" value="1"/>
</dbReference>
<comment type="similarity">
    <text evidence="1">Belongs to the hemerythrin family.</text>
</comment>
<dbReference type="Pfam" id="PF01814">
    <property type="entry name" value="Hemerythrin"/>
    <property type="match status" value="1"/>
</dbReference>
<name>A0A178N1I2_9PROT</name>
<proteinExistence type="inferred from homology"/>
<sequence>MFDFTDDLSVGNEAIDADHRAFFEMARIIHESVHGGKHDLIILSALLMLDEYVDGHFYREEKAMKAVGYPRLAGHRHRHRVFHGRVRAIVEAYREGTMSVADNLSTLVVQWLRSHITNDDLQYKTWITHSSVDSRPLVYLAMEAEELSHRQHGCLTASHIR</sequence>
<dbReference type="PANTHER" id="PTHR37164:SF1">
    <property type="entry name" value="BACTERIOHEMERYTHRIN"/>
    <property type="match status" value="1"/>
</dbReference>
<dbReference type="CDD" id="cd12107">
    <property type="entry name" value="Hemerythrin"/>
    <property type="match status" value="1"/>
</dbReference>
<dbReference type="InterPro" id="IPR012312">
    <property type="entry name" value="Hemerythrin-like"/>
</dbReference>
<evidence type="ECO:0000256" key="4">
    <source>
        <dbReference type="ARBA" id="ARBA00023004"/>
    </source>
</evidence>
<comment type="caution">
    <text evidence="6">The sequence shown here is derived from an EMBL/GenBank/DDBJ whole genome shotgun (WGS) entry which is preliminary data.</text>
</comment>
<evidence type="ECO:0000313" key="7">
    <source>
        <dbReference type="Proteomes" id="UP000078543"/>
    </source>
</evidence>
<dbReference type="GO" id="GO:0046872">
    <property type="term" value="F:metal ion binding"/>
    <property type="evidence" value="ECO:0007669"/>
    <property type="project" value="UniProtKB-KW"/>
</dbReference>
<dbReference type="AlphaFoldDB" id="A0A178N1I2"/>
<dbReference type="NCBIfam" id="TIGR02481">
    <property type="entry name" value="hemeryth_dom"/>
    <property type="match status" value="1"/>
</dbReference>
<gene>
    <name evidence="6" type="ORF">A6A05_19110</name>
</gene>
<dbReference type="Proteomes" id="UP000078543">
    <property type="component" value="Unassembled WGS sequence"/>
</dbReference>
<keyword evidence="7" id="KW-1185">Reference proteome</keyword>
<dbReference type="STRING" id="1437059.A6A05_19110"/>
<evidence type="ECO:0000259" key="5">
    <source>
        <dbReference type="Pfam" id="PF01814"/>
    </source>
</evidence>
<dbReference type="RefSeq" id="WP_068497038.1">
    <property type="nucleotide sequence ID" value="NZ_LWQU01000038.1"/>
</dbReference>
<dbReference type="GO" id="GO:0005344">
    <property type="term" value="F:oxygen carrier activity"/>
    <property type="evidence" value="ECO:0007669"/>
    <property type="project" value="UniProtKB-KW"/>
</dbReference>